<organism evidence="1 2">
    <name type="scientific">Telmatocola sphagniphila</name>
    <dbReference type="NCBI Taxonomy" id="1123043"/>
    <lineage>
        <taxon>Bacteria</taxon>
        <taxon>Pseudomonadati</taxon>
        <taxon>Planctomycetota</taxon>
        <taxon>Planctomycetia</taxon>
        <taxon>Gemmatales</taxon>
        <taxon>Gemmataceae</taxon>
    </lineage>
</organism>
<gene>
    <name evidence="1" type="ORF">KIH39_03330</name>
</gene>
<sequence length="234" mass="27367">MTEDDWQLGANPEPMLRYLEVRMTDRKMRLFGIACCRRYPLEEGITPAYVKLLDYAEKLADSVEDSEGERIWEKLQKRQDDRSQTSDHSLACLLVAFTGKNEQFFRKGKEGCGTVSDWVREACRLLIERPRHEESRSNRYFREMERMQQADTLREIIGNPFAQTAFDVNWRNTNILDIATKIYEQKEFENLPILADALQDAGCNWTEIIDHLRSSESHFRGCWALDAILSFDAK</sequence>
<dbReference type="EMBL" id="CP074694">
    <property type="protein sequence ID" value="QVL32962.1"/>
    <property type="molecule type" value="Genomic_DNA"/>
</dbReference>
<dbReference type="KEGG" id="tsph:KIH39_03330"/>
<dbReference type="RefSeq" id="WP_213497852.1">
    <property type="nucleotide sequence ID" value="NZ_CP074694.1"/>
</dbReference>
<reference evidence="1" key="1">
    <citation type="submission" date="2021-05" db="EMBL/GenBank/DDBJ databases">
        <title>Complete genome sequence of the cellulolytic planctomycete Telmatocola sphagniphila SP2T and characterization of the first cellulase from planctomycetes.</title>
        <authorList>
            <person name="Rakitin A.L."/>
            <person name="Beletsky A.V."/>
            <person name="Naumoff D.G."/>
            <person name="Kulichevskaya I.S."/>
            <person name="Mardanov A.V."/>
            <person name="Ravin N.V."/>
            <person name="Dedysh S.N."/>
        </authorList>
    </citation>
    <scope>NUCLEOTIDE SEQUENCE</scope>
    <source>
        <strain evidence="1">SP2T</strain>
    </source>
</reference>
<evidence type="ECO:0000313" key="2">
    <source>
        <dbReference type="Proteomes" id="UP000676194"/>
    </source>
</evidence>
<evidence type="ECO:0000313" key="1">
    <source>
        <dbReference type="EMBL" id="QVL32962.1"/>
    </source>
</evidence>
<dbReference type="Proteomes" id="UP000676194">
    <property type="component" value="Chromosome"/>
</dbReference>
<keyword evidence="2" id="KW-1185">Reference proteome</keyword>
<proteinExistence type="predicted"/>
<name>A0A8E6EVR7_9BACT</name>
<accession>A0A8E6EVR7</accession>
<dbReference type="AlphaFoldDB" id="A0A8E6EVR7"/>
<protein>
    <submittedName>
        <fullName evidence="1">Uncharacterized protein</fullName>
    </submittedName>
</protein>